<organism evidence="1 2">
    <name type="scientific">Aspergillus tubingensis (strain CBS 134.48)</name>
    <dbReference type="NCBI Taxonomy" id="767770"/>
    <lineage>
        <taxon>Eukaryota</taxon>
        <taxon>Fungi</taxon>
        <taxon>Dikarya</taxon>
        <taxon>Ascomycota</taxon>
        <taxon>Pezizomycotina</taxon>
        <taxon>Eurotiomycetes</taxon>
        <taxon>Eurotiomycetidae</taxon>
        <taxon>Eurotiales</taxon>
        <taxon>Aspergillaceae</taxon>
        <taxon>Aspergillus</taxon>
        <taxon>Aspergillus subgen. Circumdati</taxon>
    </lineage>
</organism>
<name>A0A1L9NFB0_ASPTC</name>
<evidence type="ECO:0000313" key="1">
    <source>
        <dbReference type="EMBL" id="OJI87969.1"/>
    </source>
</evidence>
<reference evidence="2" key="1">
    <citation type="journal article" date="2017" name="Genome Biol.">
        <title>Comparative genomics reveals high biological diversity and specific adaptations in the industrially and medically important fungal genus Aspergillus.</title>
        <authorList>
            <person name="de Vries R.P."/>
            <person name="Riley R."/>
            <person name="Wiebenga A."/>
            <person name="Aguilar-Osorio G."/>
            <person name="Amillis S."/>
            <person name="Uchima C.A."/>
            <person name="Anderluh G."/>
            <person name="Asadollahi M."/>
            <person name="Askin M."/>
            <person name="Barry K."/>
            <person name="Battaglia E."/>
            <person name="Bayram O."/>
            <person name="Benocci T."/>
            <person name="Braus-Stromeyer S.A."/>
            <person name="Caldana C."/>
            <person name="Canovas D."/>
            <person name="Cerqueira G.C."/>
            <person name="Chen F."/>
            <person name="Chen W."/>
            <person name="Choi C."/>
            <person name="Clum A."/>
            <person name="Dos Santos R.A."/>
            <person name="Damasio A.R."/>
            <person name="Diallinas G."/>
            <person name="Emri T."/>
            <person name="Fekete E."/>
            <person name="Flipphi M."/>
            <person name="Freyberg S."/>
            <person name="Gallo A."/>
            <person name="Gournas C."/>
            <person name="Habgood R."/>
            <person name="Hainaut M."/>
            <person name="Harispe M.L."/>
            <person name="Henrissat B."/>
            <person name="Hilden K.S."/>
            <person name="Hope R."/>
            <person name="Hossain A."/>
            <person name="Karabika E."/>
            <person name="Karaffa L."/>
            <person name="Karanyi Z."/>
            <person name="Krasevec N."/>
            <person name="Kuo A."/>
            <person name="Kusch H."/>
            <person name="LaButti K."/>
            <person name="Lagendijk E.L."/>
            <person name="Lapidus A."/>
            <person name="Levasseur A."/>
            <person name="Lindquist E."/>
            <person name="Lipzen A."/>
            <person name="Logrieco A.F."/>
            <person name="MacCabe A."/>
            <person name="Maekelae M.R."/>
            <person name="Malavazi I."/>
            <person name="Melin P."/>
            <person name="Meyer V."/>
            <person name="Mielnichuk N."/>
            <person name="Miskei M."/>
            <person name="Molnar A.P."/>
            <person name="Mule G."/>
            <person name="Ngan C.Y."/>
            <person name="Orejas M."/>
            <person name="Orosz E."/>
            <person name="Ouedraogo J.P."/>
            <person name="Overkamp K.M."/>
            <person name="Park H.-S."/>
            <person name="Perrone G."/>
            <person name="Piumi F."/>
            <person name="Punt P.J."/>
            <person name="Ram A.F."/>
            <person name="Ramon A."/>
            <person name="Rauscher S."/>
            <person name="Record E."/>
            <person name="Riano-Pachon D.M."/>
            <person name="Robert V."/>
            <person name="Roehrig J."/>
            <person name="Ruller R."/>
            <person name="Salamov A."/>
            <person name="Salih N.S."/>
            <person name="Samson R.A."/>
            <person name="Sandor E."/>
            <person name="Sanguinetti M."/>
            <person name="Schuetze T."/>
            <person name="Sepcic K."/>
            <person name="Shelest E."/>
            <person name="Sherlock G."/>
            <person name="Sophianopoulou V."/>
            <person name="Squina F.M."/>
            <person name="Sun H."/>
            <person name="Susca A."/>
            <person name="Todd R.B."/>
            <person name="Tsang A."/>
            <person name="Unkles S.E."/>
            <person name="van de Wiele N."/>
            <person name="van Rossen-Uffink D."/>
            <person name="Oliveira J.V."/>
            <person name="Vesth T.C."/>
            <person name="Visser J."/>
            <person name="Yu J.-H."/>
            <person name="Zhou M."/>
            <person name="Andersen M.R."/>
            <person name="Archer D.B."/>
            <person name="Baker S.E."/>
            <person name="Benoit I."/>
            <person name="Brakhage A.A."/>
            <person name="Braus G.H."/>
            <person name="Fischer R."/>
            <person name="Frisvad J.C."/>
            <person name="Goldman G.H."/>
            <person name="Houbraken J."/>
            <person name="Oakley B."/>
            <person name="Pocsi I."/>
            <person name="Scazzocchio C."/>
            <person name="Seiboth B."/>
            <person name="vanKuyk P.A."/>
            <person name="Wortman J."/>
            <person name="Dyer P.S."/>
            <person name="Grigoriev I.V."/>
        </authorList>
    </citation>
    <scope>NUCLEOTIDE SEQUENCE [LARGE SCALE GENOMIC DNA]</scope>
    <source>
        <strain evidence="2">CBS 134.48</strain>
    </source>
</reference>
<accession>A0A1L9NFB0</accession>
<dbReference type="AlphaFoldDB" id="A0A1L9NFB0"/>
<protein>
    <submittedName>
        <fullName evidence="1">Uncharacterized protein</fullName>
    </submittedName>
</protein>
<dbReference type="VEuPathDB" id="FungiDB:ASPTUDRAFT_393366"/>
<dbReference type="EMBL" id="KV878180">
    <property type="protein sequence ID" value="OJI87969.1"/>
    <property type="molecule type" value="Genomic_DNA"/>
</dbReference>
<sequence>MDLSQLPGITSLLLRPDNPPRDYAEGVDYPRCAALYNYLVQYVWLAEGRPLVNRQDLDPTSSEDFLRGVRKFIRNQSRRHVIKQIPFPKSYYIESDSTLAMKPLLAYQGTGQTFTVRRLGSNIVVVCQRVGEAEHIVWTITEVDNLCTTECVAFLSS</sequence>
<keyword evidence="2" id="KW-1185">Reference proteome</keyword>
<dbReference type="OrthoDB" id="3029470at2759"/>
<dbReference type="Proteomes" id="UP000184304">
    <property type="component" value="Unassembled WGS sequence"/>
</dbReference>
<proteinExistence type="predicted"/>
<dbReference type="STRING" id="767770.A0A1L9NFB0"/>
<gene>
    <name evidence="1" type="ORF">ASPTUDRAFT_393366</name>
</gene>
<evidence type="ECO:0000313" key="2">
    <source>
        <dbReference type="Proteomes" id="UP000184304"/>
    </source>
</evidence>